<organism evidence="1 2">
    <name type="scientific">Candidatus Kaiserbacteria bacterium RIFCSPHIGHO2_12_FULL_56_13</name>
    <dbReference type="NCBI Taxonomy" id="1798505"/>
    <lineage>
        <taxon>Bacteria</taxon>
        <taxon>Candidatus Kaiseribacteriota</taxon>
    </lineage>
</organism>
<evidence type="ECO:0000313" key="1">
    <source>
        <dbReference type="EMBL" id="OGG72351.1"/>
    </source>
</evidence>
<gene>
    <name evidence="1" type="ORF">A3E65_02360</name>
</gene>
<dbReference type="Proteomes" id="UP000178392">
    <property type="component" value="Unassembled WGS sequence"/>
</dbReference>
<evidence type="ECO:0000313" key="2">
    <source>
        <dbReference type="Proteomes" id="UP000178392"/>
    </source>
</evidence>
<proteinExistence type="predicted"/>
<name>A0A1F6EFC8_9BACT</name>
<protein>
    <submittedName>
        <fullName evidence="1">Uncharacterized protein</fullName>
    </submittedName>
</protein>
<reference evidence="1 2" key="1">
    <citation type="journal article" date="2016" name="Nat. Commun.">
        <title>Thousands of microbial genomes shed light on interconnected biogeochemical processes in an aquifer system.</title>
        <authorList>
            <person name="Anantharaman K."/>
            <person name="Brown C.T."/>
            <person name="Hug L.A."/>
            <person name="Sharon I."/>
            <person name="Castelle C.J."/>
            <person name="Probst A.J."/>
            <person name="Thomas B.C."/>
            <person name="Singh A."/>
            <person name="Wilkins M.J."/>
            <person name="Karaoz U."/>
            <person name="Brodie E.L."/>
            <person name="Williams K.H."/>
            <person name="Hubbard S.S."/>
            <person name="Banfield J.F."/>
        </authorList>
    </citation>
    <scope>NUCLEOTIDE SEQUENCE [LARGE SCALE GENOMIC DNA]</scope>
</reference>
<sequence length="154" mass="17782">MTRKEVWLDHWFKPGWLSELIYTEHATRPEPEPDLRSVKEAFRARNALSIVAAIDLCDEKRRSGRETIEFGSGTINVRGKNDNDPSFEAFSALQELYIGNRRRNITPLAWFGYLARHLDKVPEDALKIVDNLCGEFVRIEKAIELGDYEDVTED</sequence>
<accession>A0A1F6EFC8</accession>
<dbReference type="AlphaFoldDB" id="A0A1F6EFC8"/>
<dbReference type="EMBL" id="MFLS01000003">
    <property type="protein sequence ID" value="OGG72351.1"/>
    <property type="molecule type" value="Genomic_DNA"/>
</dbReference>
<comment type="caution">
    <text evidence="1">The sequence shown here is derived from an EMBL/GenBank/DDBJ whole genome shotgun (WGS) entry which is preliminary data.</text>
</comment>